<dbReference type="PANTHER" id="PTHR11579">
    <property type="entry name" value="PROTEIN-L-ISOASPARTATE O-METHYLTRANSFERASE"/>
    <property type="match status" value="1"/>
</dbReference>
<evidence type="ECO:0000256" key="4">
    <source>
        <dbReference type="ARBA" id="ARBA00013346"/>
    </source>
</evidence>
<keyword evidence="8" id="KW-0949">S-adenosyl-L-methionine</keyword>
<evidence type="ECO:0000313" key="12">
    <source>
        <dbReference type="EMBL" id="REG01773.1"/>
    </source>
</evidence>
<dbReference type="GO" id="GO:0005737">
    <property type="term" value="C:cytoplasm"/>
    <property type="evidence" value="ECO:0007669"/>
    <property type="project" value="UniProtKB-SubCell"/>
</dbReference>
<dbReference type="CDD" id="cd02440">
    <property type="entry name" value="AdoMet_MTases"/>
    <property type="match status" value="1"/>
</dbReference>
<dbReference type="Gene3D" id="3.40.50.150">
    <property type="entry name" value="Vaccinia Virus protein VP39"/>
    <property type="match status" value="1"/>
</dbReference>
<keyword evidence="5" id="KW-0963">Cytoplasm</keyword>
<keyword evidence="13" id="KW-1185">Reference proteome</keyword>
<comment type="subcellular location">
    <subcellularLocation>
        <location evidence="1">Cytoplasm</location>
    </subcellularLocation>
</comment>
<evidence type="ECO:0000256" key="11">
    <source>
        <dbReference type="ARBA" id="ARBA00031350"/>
    </source>
</evidence>
<evidence type="ECO:0000256" key="10">
    <source>
        <dbReference type="ARBA" id="ARBA00031323"/>
    </source>
</evidence>
<sequence>MDALREQLVTVLKQNGHLRSTAVERAFQAVPRERFLPGVEPETVYRCRQIVVKRDPGGAALSSASNPALVADMLEQLDPQPGHRVLEIGAATGINAALLAELVGPVGGVVTVEFDQDLADSARARLAGYRNVEVIRGDGALGHRQAVPYDRIIVTAGAWDISAAWWDQLAADGRIVVPLRVHESGLTRCFAFDRIAPHHLVSTTAPLVCGFVPMRGIARHADERVGLGAGVVLNLDAADEPDSAALSRAMRHPRHERWTGIQVDDTDPVGHLDLWLLAHADKPFGRLDPGESDLVSPAYRWAGAALYDGGTIAYVAFRPVGDSRHEIGAVAHGPDADQLAAELAGLLERWERAGRPNQTAVAAYRAGTRPVQPGDIARPDTILTIALSPMSSGLETDRLSAAARQAGSR</sequence>
<dbReference type="SUPFAM" id="SSF53335">
    <property type="entry name" value="S-adenosyl-L-methionine-dependent methyltransferases"/>
    <property type="match status" value="1"/>
</dbReference>
<evidence type="ECO:0000256" key="8">
    <source>
        <dbReference type="ARBA" id="ARBA00022691"/>
    </source>
</evidence>
<dbReference type="NCBIfam" id="TIGR04364">
    <property type="entry name" value="methyltran_FxLD"/>
    <property type="match status" value="1"/>
</dbReference>
<comment type="similarity">
    <text evidence="2">Belongs to the methyltransferase superfamily. L-isoaspartyl/D-aspartyl protein methyltransferase family.</text>
</comment>
<dbReference type="InterPro" id="IPR027573">
    <property type="entry name" value="Methyltran_FxLD"/>
</dbReference>
<keyword evidence="6 12" id="KW-0489">Methyltransferase</keyword>
<dbReference type="GO" id="GO:0032259">
    <property type="term" value="P:methylation"/>
    <property type="evidence" value="ECO:0007669"/>
    <property type="project" value="UniProtKB-KW"/>
</dbReference>
<dbReference type="PANTHER" id="PTHR11579:SF0">
    <property type="entry name" value="PROTEIN-L-ISOASPARTATE(D-ASPARTATE) O-METHYLTRANSFERASE"/>
    <property type="match status" value="1"/>
</dbReference>
<evidence type="ECO:0000256" key="7">
    <source>
        <dbReference type="ARBA" id="ARBA00022679"/>
    </source>
</evidence>
<evidence type="ECO:0000256" key="1">
    <source>
        <dbReference type="ARBA" id="ARBA00004496"/>
    </source>
</evidence>
<name>A0A3D9ZYS5_9ACTN</name>
<comment type="caution">
    <text evidence="12">The sequence shown here is derived from an EMBL/GenBank/DDBJ whole genome shotgun (WGS) entry which is preliminary data.</text>
</comment>
<dbReference type="InterPro" id="IPR000682">
    <property type="entry name" value="PCMT"/>
</dbReference>
<dbReference type="GO" id="GO:0004719">
    <property type="term" value="F:protein-L-isoaspartate (D-aspartate) O-methyltransferase activity"/>
    <property type="evidence" value="ECO:0007669"/>
    <property type="project" value="UniProtKB-EC"/>
</dbReference>
<reference evidence="12 13" key="1">
    <citation type="submission" date="2018-08" db="EMBL/GenBank/DDBJ databases">
        <title>Sequencing the genomes of 1000 actinobacteria strains.</title>
        <authorList>
            <person name="Klenk H.-P."/>
        </authorList>
    </citation>
    <scope>NUCLEOTIDE SEQUENCE [LARGE SCALE GENOMIC DNA]</scope>
    <source>
        <strain evidence="12 13">DSM 44099</strain>
    </source>
</reference>
<dbReference type="OrthoDB" id="4035289at2"/>
<evidence type="ECO:0000256" key="9">
    <source>
        <dbReference type="ARBA" id="ARBA00030757"/>
    </source>
</evidence>
<dbReference type="EC" id="2.1.1.77" evidence="3"/>
<protein>
    <recommendedName>
        <fullName evidence="4">Protein-L-isoaspartate O-methyltransferase</fullName>
        <ecNumber evidence="3">2.1.1.77</ecNumber>
    </recommendedName>
    <alternativeName>
        <fullName evidence="11">L-isoaspartyl protein carboxyl methyltransferase</fullName>
    </alternativeName>
    <alternativeName>
        <fullName evidence="9">Protein L-isoaspartyl methyltransferase</fullName>
    </alternativeName>
    <alternativeName>
        <fullName evidence="10">Protein-beta-aspartate methyltransferase</fullName>
    </alternativeName>
</protein>
<dbReference type="InterPro" id="IPR029063">
    <property type="entry name" value="SAM-dependent_MTases_sf"/>
</dbReference>
<dbReference type="RefSeq" id="WP_116074255.1">
    <property type="nucleotide sequence ID" value="NZ_BONB01000021.1"/>
</dbReference>
<evidence type="ECO:0000256" key="2">
    <source>
        <dbReference type="ARBA" id="ARBA00005369"/>
    </source>
</evidence>
<accession>A0A3D9ZYS5</accession>
<gene>
    <name evidence="12" type="ORF">DFJ67_7860</name>
</gene>
<dbReference type="Proteomes" id="UP000256913">
    <property type="component" value="Unassembled WGS sequence"/>
</dbReference>
<keyword evidence="7 12" id="KW-0808">Transferase</keyword>
<dbReference type="AlphaFoldDB" id="A0A3D9ZYS5"/>
<dbReference type="EMBL" id="QUMQ01000001">
    <property type="protein sequence ID" value="REG01773.1"/>
    <property type="molecule type" value="Genomic_DNA"/>
</dbReference>
<dbReference type="Pfam" id="PF01135">
    <property type="entry name" value="PCMT"/>
    <property type="match status" value="1"/>
</dbReference>
<evidence type="ECO:0000256" key="3">
    <source>
        <dbReference type="ARBA" id="ARBA00011890"/>
    </source>
</evidence>
<proteinExistence type="inferred from homology"/>
<evidence type="ECO:0000256" key="5">
    <source>
        <dbReference type="ARBA" id="ARBA00022490"/>
    </source>
</evidence>
<organism evidence="12 13">
    <name type="scientific">Asanoa ferruginea</name>
    <dbReference type="NCBI Taxonomy" id="53367"/>
    <lineage>
        <taxon>Bacteria</taxon>
        <taxon>Bacillati</taxon>
        <taxon>Actinomycetota</taxon>
        <taxon>Actinomycetes</taxon>
        <taxon>Micromonosporales</taxon>
        <taxon>Micromonosporaceae</taxon>
        <taxon>Asanoa</taxon>
    </lineage>
</organism>
<evidence type="ECO:0000256" key="6">
    <source>
        <dbReference type="ARBA" id="ARBA00022603"/>
    </source>
</evidence>
<evidence type="ECO:0000313" key="13">
    <source>
        <dbReference type="Proteomes" id="UP000256913"/>
    </source>
</evidence>